<dbReference type="EMBL" id="JACRSS010000001">
    <property type="protein sequence ID" value="MBC8538002.1"/>
    <property type="molecule type" value="Genomic_DNA"/>
</dbReference>
<organism evidence="2 3">
    <name type="scientific">Guopingia tenuis</name>
    <dbReference type="NCBI Taxonomy" id="2763656"/>
    <lineage>
        <taxon>Bacteria</taxon>
        <taxon>Bacillati</taxon>
        <taxon>Bacillota</taxon>
        <taxon>Clostridia</taxon>
        <taxon>Christensenellales</taxon>
        <taxon>Christensenellaceae</taxon>
        <taxon>Guopingia</taxon>
    </lineage>
</organism>
<feature type="region of interest" description="Disordered" evidence="1">
    <location>
        <begin position="1"/>
        <end position="97"/>
    </location>
</feature>
<gene>
    <name evidence="2" type="ORF">H8693_03540</name>
</gene>
<sequence>MQKSTFEARIVPMERKKNRRTSAHPETQKREAAPFVWEIRGAAPVLGSAPEKPAAQEPGEMAEETILTTAQRKAPEEAPAVLQEQAGAAEADAEKEEPKVPVFSIEKEAEPALETAAPLDIAGAAPSAEDNPDAAEDPAAYENNGVERVETDNEEFDRTISMTYEEFLAANPKSGMLRVQAFAGNRSVPVENVRVAVSKQFTDGLHEFYVVYTNQSGIADDMILPAPDRQLSQQPGDCCPYADYQVTTSKNGFQTMVYMDVPVYDGIKSIQPARMIPEM</sequence>
<reference evidence="2" key="1">
    <citation type="submission" date="2020-08" db="EMBL/GenBank/DDBJ databases">
        <title>Genome public.</title>
        <authorList>
            <person name="Liu C."/>
            <person name="Sun Q."/>
        </authorList>
    </citation>
    <scope>NUCLEOTIDE SEQUENCE</scope>
    <source>
        <strain evidence="2">NSJ-63</strain>
    </source>
</reference>
<name>A0A926DHP9_9FIRM</name>
<dbReference type="Proteomes" id="UP000617951">
    <property type="component" value="Unassembled WGS sequence"/>
</dbReference>
<keyword evidence="3" id="KW-1185">Reference proteome</keyword>
<feature type="region of interest" description="Disordered" evidence="1">
    <location>
        <begin position="123"/>
        <end position="154"/>
    </location>
</feature>
<evidence type="ECO:0000313" key="2">
    <source>
        <dbReference type="EMBL" id="MBC8538002.1"/>
    </source>
</evidence>
<evidence type="ECO:0000313" key="3">
    <source>
        <dbReference type="Proteomes" id="UP000617951"/>
    </source>
</evidence>
<protein>
    <submittedName>
        <fullName evidence="2">Uncharacterized protein</fullName>
    </submittedName>
</protein>
<comment type="caution">
    <text evidence="2">The sequence shown here is derived from an EMBL/GenBank/DDBJ whole genome shotgun (WGS) entry which is preliminary data.</text>
</comment>
<dbReference type="RefSeq" id="WP_249279804.1">
    <property type="nucleotide sequence ID" value="NZ_JACRSS010000001.1"/>
</dbReference>
<evidence type="ECO:0000256" key="1">
    <source>
        <dbReference type="SAM" id="MobiDB-lite"/>
    </source>
</evidence>
<accession>A0A926DHP9</accession>
<dbReference type="AlphaFoldDB" id="A0A926DHP9"/>
<proteinExistence type="predicted"/>